<evidence type="ECO:0000313" key="5">
    <source>
        <dbReference type="Proteomes" id="UP000255066"/>
    </source>
</evidence>
<reference evidence="2 4" key="1">
    <citation type="submission" date="2015-11" db="EMBL/GenBank/DDBJ databases">
        <title>Genomic analysis of 38 Legionella species identifies large and diverse effector repertoires.</title>
        <authorList>
            <person name="Burstein D."/>
            <person name="Amaro F."/>
            <person name="Zusman T."/>
            <person name="Lifshitz Z."/>
            <person name="Cohen O."/>
            <person name="Gilbert J.A."/>
            <person name="Pupko T."/>
            <person name="Shuman H.A."/>
            <person name="Segal G."/>
        </authorList>
    </citation>
    <scope>NUCLEOTIDE SEQUENCE [LARGE SCALE GENOMIC DNA]</scope>
    <source>
        <strain evidence="2 4">CDC#1407-AL-14</strain>
    </source>
</reference>
<proteinExistence type="predicted"/>
<dbReference type="EMBL" id="UGNW01000001">
    <property type="protein sequence ID" value="STX32069.1"/>
    <property type="molecule type" value="Genomic_DNA"/>
</dbReference>
<keyword evidence="4" id="KW-1185">Reference proteome</keyword>
<dbReference type="AlphaFoldDB" id="A0A378IA65"/>
<evidence type="ECO:0000313" key="2">
    <source>
        <dbReference type="EMBL" id="KTC75943.1"/>
    </source>
</evidence>
<evidence type="ECO:0000313" key="4">
    <source>
        <dbReference type="Proteomes" id="UP000054735"/>
    </source>
</evidence>
<evidence type="ECO:0000313" key="3">
    <source>
        <dbReference type="EMBL" id="STX32069.1"/>
    </source>
</evidence>
<gene>
    <name evidence="2" type="ORF">Lbir_0012</name>
    <name evidence="3" type="ORF">NCTC12437_01847</name>
</gene>
<protein>
    <submittedName>
        <fullName evidence="3">Uncharacterized protein</fullName>
    </submittedName>
</protein>
<dbReference type="EMBL" id="LNXT01000001">
    <property type="protein sequence ID" value="KTC75943.1"/>
    <property type="molecule type" value="Genomic_DNA"/>
</dbReference>
<sequence length="62" mass="7231">MKSFEYSPELRRQQSTLGASTIESPRHLLSNPRAIYFESPRLYFESPRQRPRGPCLVVEHAL</sequence>
<accession>A0A378IA65</accession>
<organism evidence="3 5">
    <name type="scientific">Legionella birminghamensis</name>
    <dbReference type="NCBI Taxonomy" id="28083"/>
    <lineage>
        <taxon>Bacteria</taxon>
        <taxon>Pseudomonadati</taxon>
        <taxon>Pseudomonadota</taxon>
        <taxon>Gammaproteobacteria</taxon>
        <taxon>Legionellales</taxon>
        <taxon>Legionellaceae</taxon>
        <taxon>Legionella</taxon>
    </lineage>
</organism>
<feature type="compositionally biased region" description="Polar residues" evidence="1">
    <location>
        <begin position="13"/>
        <end position="23"/>
    </location>
</feature>
<dbReference type="Proteomes" id="UP000054735">
    <property type="component" value="Unassembled WGS sequence"/>
</dbReference>
<reference evidence="3 5" key="2">
    <citation type="submission" date="2018-06" db="EMBL/GenBank/DDBJ databases">
        <authorList>
            <consortium name="Pathogen Informatics"/>
            <person name="Doyle S."/>
        </authorList>
    </citation>
    <scope>NUCLEOTIDE SEQUENCE [LARGE SCALE GENOMIC DNA]</scope>
    <source>
        <strain evidence="3 5">NCTC12437</strain>
    </source>
</reference>
<name>A0A378IA65_9GAMM</name>
<dbReference type="Proteomes" id="UP000255066">
    <property type="component" value="Unassembled WGS sequence"/>
</dbReference>
<evidence type="ECO:0000256" key="1">
    <source>
        <dbReference type="SAM" id="MobiDB-lite"/>
    </source>
</evidence>
<dbReference type="STRING" id="28083.Lbir_0012"/>
<feature type="region of interest" description="Disordered" evidence="1">
    <location>
        <begin position="1"/>
        <end position="24"/>
    </location>
</feature>